<protein>
    <submittedName>
        <fullName evidence="1">Uncharacterized protein</fullName>
    </submittedName>
</protein>
<gene>
    <name evidence="1" type="ORF">ACIBG2_05850</name>
</gene>
<proteinExistence type="predicted"/>
<organism evidence="1 2">
    <name type="scientific">Nonomuraea typhae</name>
    <dbReference type="NCBI Taxonomy" id="2603600"/>
    <lineage>
        <taxon>Bacteria</taxon>
        <taxon>Bacillati</taxon>
        <taxon>Actinomycetota</taxon>
        <taxon>Actinomycetes</taxon>
        <taxon>Streptosporangiales</taxon>
        <taxon>Streptosporangiaceae</taxon>
        <taxon>Nonomuraea</taxon>
    </lineage>
</organism>
<sequence length="121" mass="13526">MSDLPELTGADITLLFDWDFYDGPLSGGLDWEGRRYWFSAVLGEGWPVEPPAFFEVRDLAAGQWALIDDLNALFERHVVPGVSPEVFYEDERVKAWKDPEGEIVATLDLYGKTPASCGEDA</sequence>
<dbReference type="EMBL" id="JBITGY010000002">
    <property type="protein sequence ID" value="MFI6496883.1"/>
    <property type="molecule type" value="Genomic_DNA"/>
</dbReference>
<dbReference type="Proteomes" id="UP001612741">
    <property type="component" value="Unassembled WGS sequence"/>
</dbReference>
<comment type="caution">
    <text evidence="1">The sequence shown here is derived from an EMBL/GenBank/DDBJ whole genome shotgun (WGS) entry which is preliminary data.</text>
</comment>
<evidence type="ECO:0000313" key="1">
    <source>
        <dbReference type="EMBL" id="MFI6496883.1"/>
    </source>
</evidence>
<accession>A0ABW7YLV3</accession>
<reference evidence="1 2" key="1">
    <citation type="submission" date="2024-10" db="EMBL/GenBank/DDBJ databases">
        <title>The Natural Products Discovery Center: Release of the First 8490 Sequenced Strains for Exploring Actinobacteria Biosynthetic Diversity.</title>
        <authorList>
            <person name="Kalkreuter E."/>
            <person name="Kautsar S.A."/>
            <person name="Yang D."/>
            <person name="Bader C.D."/>
            <person name="Teijaro C.N."/>
            <person name="Fluegel L."/>
            <person name="Davis C.M."/>
            <person name="Simpson J.R."/>
            <person name="Lauterbach L."/>
            <person name="Steele A.D."/>
            <person name="Gui C."/>
            <person name="Meng S."/>
            <person name="Li G."/>
            <person name="Viehrig K."/>
            <person name="Ye F."/>
            <person name="Su P."/>
            <person name="Kiefer A.F."/>
            <person name="Nichols A."/>
            <person name="Cepeda A.J."/>
            <person name="Yan W."/>
            <person name="Fan B."/>
            <person name="Jiang Y."/>
            <person name="Adhikari A."/>
            <person name="Zheng C.-J."/>
            <person name="Schuster L."/>
            <person name="Cowan T.M."/>
            <person name="Smanski M.J."/>
            <person name="Chevrette M.G."/>
            <person name="De Carvalho L.P.S."/>
            <person name="Shen B."/>
        </authorList>
    </citation>
    <scope>NUCLEOTIDE SEQUENCE [LARGE SCALE GENOMIC DNA]</scope>
    <source>
        <strain evidence="1 2">NPDC050545</strain>
    </source>
</reference>
<evidence type="ECO:0000313" key="2">
    <source>
        <dbReference type="Proteomes" id="UP001612741"/>
    </source>
</evidence>
<keyword evidence="2" id="KW-1185">Reference proteome</keyword>
<name>A0ABW7YLV3_9ACTN</name>
<dbReference type="RefSeq" id="WP_397079351.1">
    <property type="nucleotide sequence ID" value="NZ_JBITGY010000002.1"/>
</dbReference>